<dbReference type="Proteomes" id="UP000193498">
    <property type="component" value="Unassembled WGS sequence"/>
</dbReference>
<dbReference type="InterPro" id="IPR008075">
    <property type="entry name" value="LIMR"/>
</dbReference>
<dbReference type="PANTHER" id="PTHR12625">
    <property type="entry name" value="LIPOCALIN-1 INTERACTING MEMBRANE RECEPTOR LIMR"/>
    <property type="match status" value="1"/>
</dbReference>
<keyword evidence="2" id="KW-0472">Membrane</keyword>
<feature type="transmembrane region" description="Helical" evidence="2">
    <location>
        <begin position="65"/>
        <end position="88"/>
    </location>
</feature>
<feature type="transmembrane region" description="Helical" evidence="2">
    <location>
        <begin position="100"/>
        <end position="123"/>
    </location>
</feature>
<dbReference type="GO" id="GO:0004888">
    <property type="term" value="F:transmembrane signaling receptor activity"/>
    <property type="evidence" value="ECO:0007669"/>
    <property type="project" value="TreeGrafter"/>
</dbReference>
<gene>
    <name evidence="3" type="ORF">K493DRAFT_347936</name>
</gene>
<dbReference type="InterPro" id="IPR006876">
    <property type="entry name" value="LMBR1-like_membr_prot"/>
</dbReference>
<feature type="transmembrane region" description="Helical" evidence="2">
    <location>
        <begin position="279"/>
        <end position="302"/>
    </location>
</feature>
<evidence type="ECO:0000313" key="4">
    <source>
        <dbReference type="Proteomes" id="UP000193498"/>
    </source>
</evidence>
<feature type="transmembrane region" description="Helical" evidence="2">
    <location>
        <begin position="322"/>
        <end position="341"/>
    </location>
</feature>
<organism evidence="3 4">
    <name type="scientific">Basidiobolus meristosporus CBS 931.73</name>
    <dbReference type="NCBI Taxonomy" id="1314790"/>
    <lineage>
        <taxon>Eukaryota</taxon>
        <taxon>Fungi</taxon>
        <taxon>Fungi incertae sedis</taxon>
        <taxon>Zoopagomycota</taxon>
        <taxon>Entomophthoromycotina</taxon>
        <taxon>Basidiobolomycetes</taxon>
        <taxon>Basidiobolales</taxon>
        <taxon>Basidiobolaceae</taxon>
        <taxon>Basidiobolus</taxon>
    </lineage>
</organism>
<feature type="transmembrane region" description="Helical" evidence="2">
    <location>
        <begin position="20"/>
        <end position="45"/>
    </location>
</feature>
<evidence type="ECO:0000256" key="2">
    <source>
        <dbReference type="SAM" id="Phobius"/>
    </source>
</evidence>
<name>A0A1Y1YQY4_9FUNG</name>
<dbReference type="Pfam" id="PF04791">
    <property type="entry name" value="LMBR1"/>
    <property type="match status" value="1"/>
</dbReference>
<dbReference type="OrthoDB" id="5596951at2759"/>
<dbReference type="GO" id="GO:0007165">
    <property type="term" value="P:signal transduction"/>
    <property type="evidence" value="ECO:0007669"/>
    <property type="project" value="TreeGrafter"/>
</dbReference>
<keyword evidence="2" id="KW-1133">Transmembrane helix</keyword>
<comment type="caution">
    <text evidence="3">The sequence shown here is derived from an EMBL/GenBank/DDBJ whole genome shotgun (WGS) entry which is preliminary data.</text>
</comment>
<proteinExistence type="inferred from homology"/>
<evidence type="ECO:0000256" key="1">
    <source>
        <dbReference type="ARBA" id="ARBA00010487"/>
    </source>
</evidence>
<reference evidence="3 4" key="1">
    <citation type="submission" date="2016-07" db="EMBL/GenBank/DDBJ databases">
        <title>Pervasive Adenine N6-methylation of Active Genes in Fungi.</title>
        <authorList>
            <consortium name="DOE Joint Genome Institute"/>
            <person name="Mondo S.J."/>
            <person name="Dannebaum R.O."/>
            <person name="Kuo R.C."/>
            <person name="Labutti K."/>
            <person name="Haridas S."/>
            <person name="Kuo A."/>
            <person name="Salamov A."/>
            <person name="Ahrendt S.R."/>
            <person name="Lipzen A."/>
            <person name="Sullivan W."/>
            <person name="Andreopoulos W.B."/>
            <person name="Clum A."/>
            <person name="Lindquist E."/>
            <person name="Daum C."/>
            <person name="Ramamoorthy G.K."/>
            <person name="Gryganskyi A."/>
            <person name="Culley D."/>
            <person name="Magnuson J.K."/>
            <person name="James T.Y."/>
            <person name="O'Malley M.A."/>
            <person name="Stajich J.E."/>
            <person name="Spatafora J.W."/>
            <person name="Visel A."/>
            <person name="Grigoriev I.V."/>
        </authorList>
    </citation>
    <scope>NUCLEOTIDE SEQUENCE [LARGE SCALE GENOMIC DNA]</scope>
    <source>
        <strain evidence="3 4">CBS 931.73</strain>
    </source>
</reference>
<evidence type="ECO:0000313" key="3">
    <source>
        <dbReference type="EMBL" id="ORY00433.1"/>
    </source>
</evidence>
<keyword evidence="4" id="KW-1185">Reference proteome</keyword>
<protein>
    <submittedName>
        <fullName evidence="3">Uncharacterized protein</fullName>
    </submittedName>
</protein>
<dbReference type="EMBL" id="MCFE01000083">
    <property type="protein sequence ID" value="ORY00433.1"/>
    <property type="molecule type" value="Genomic_DNA"/>
</dbReference>
<dbReference type="GO" id="GO:0005886">
    <property type="term" value="C:plasma membrane"/>
    <property type="evidence" value="ECO:0007669"/>
    <property type="project" value="TreeGrafter"/>
</dbReference>
<dbReference type="PANTHER" id="PTHR12625:SF0">
    <property type="entry name" value="PROTEIN LILIPOD"/>
    <property type="match status" value="1"/>
</dbReference>
<keyword evidence="2" id="KW-0812">Transmembrane</keyword>
<dbReference type="AlphaFoldDB" id="A0A1Y1YQY4"/>
<sequence>MKQKSISDEDRNETLVPRLLCSCGLTFAIVAFLLIPVTVVILYILPLISQNFYLNWLDASLLTSIAEYTFFGAIFSLFGLLPLAYFYMETDLFKGFLGKLYEALSVFVMVSALAIILGITTIFEWTHTIPLTKMDHRDAVEKVLHLERDRDVLQQRLEVHQAKLRKHMFDDSQRVCFDNTRTLVSNTTRSIFTVLKELKGDIHSLERTLDEKRHKAKSSPFRRNAAYVLALATSTFGGESSTLEQYREFSGISALKGDRLIEPIRKIRPTWGNTSMGHIIANVGLMLVIGTTLPTIVPLLGLTKLDLIGIYPVTDYTIQNHYWFPFVYRLFIVISGSYTVLDRHILAQGYICLRPIHIKVAIGAN</sequence>
<accession>A0A1Y1YQY4</accession>
<comment type="similarity">
    <text evidence="1">Belongs to the LIMR family.</text>
</comment>
<dbReference type="InParanoid" id="A0A1Y1YQY4"/>